<reference evidence="12" key="1">
    <citation type="submission" date="2022-05" db="EMBL/GenBank/DDBJ databases">
        <title>A multi-omics perspective on studying reproductive biology in Daphnia sinensis.</title>
        <authorList>
            <person name="Jia J."/>
        </authorList>
    </citation>
    <scope>NUCLEOTIDE SEQUENCE</scope>
    <source>
        <strain evidence="12">WSL</strain>
    </source>
</reference>
<sequence>MAVLTNETTSTDLNQQLELENEKNLSTDYIAYDQRQETYIVPFLFSAIFLIGVVGNGCLIYIFCRHKSMRSLPNLYIFNLAVVDLLVLLCSVPFTATIYTFDSWHYGEFVCKVSEFAKDMSVGVSVFTLTALSFERYTVIVKPVEAFVTNSNSKLSIVMCVALIWLASIGLALPAVLFSHLLVLHGEEIPEVELIRDINRTLVGPAYREIFICYPFPSEFGPAYPKMVVVSRFLLHYCLPLLFIGTFYTIMARHLLQSIQVIEGQTTLENVSPERRRQASETSSNLNRNRESRIKVAKMVQYFVVLFVICFLPMHIFSLWFHFDPDSRKNFNNSWNVFRIFGFGLACTNSCINPVALYSASTNFRNHFNRLLCCCGDAEDSGSRETSGSLRPEYRRDNDHSLVEIPGQSTSPFEHTVSRLRTVCQSVDEMC</sequence>
<dbReference type="Proteomes" id="UP000820818">
    <property type="component" value="Unassembled WGS sequence"/>
</dbReference>
<accession>A0AAD5KUH3</accession>
<feature type="transmembrane region" description="Helical" evidence="10">
    <location>
        <begin position="234"/>
        <end position="251"/>
    </location>
</feature>
<dbReference type="Gene3D" id="1.20.1070.10">
    <property type="entry name" value="Rhodopsin 7-helix transmembrane proteins"/>
    <property type="match status" value="1"/>
</dbReference>
<feature type="transmembrane region" description="Helical" evidence="10">
    <location>
        <begin position="116"/>
        <end position="134"/>
    </location>
</feature>
<dbReference type="PROSITE" id="PS50262">
    <property type="entry name" value="G_PROTEIN_RECEP_F1_2"/>
    <property type="match status" value="1"/>
</dbReference>
<dbReference type="InterPro" id="IPR000276">
    <property type="entry name" value="GPCR_Rhodpsn"/>
</dbReference>
<keyword evidence="6 10" id="KW-0472">Membrane</keyword>
<evidence type="ECO:0000256" key="2">
    <source>
        <dbReference type="ARBA" id="ARBA00010663"/>
    </source>
</evidence>
<keyword evidence="7 9" id="KW-0675">Receptor</keyword>
<comment type="similarity">
    <text evidence="2 9">Belongs to the G-protein coupled receptor 1 family.</text>
</comment>
<evidence type="ECO:0000256" key="9">
    <source>
        <dbReference type="RuleBase" id="RU000688"/>
    </source>
</evidence>
<feature type="transmembrane region" description="Helical" evidence="10">
    <location>
        <begin position="155"/>
        <end position="178"/>
    </location>
</feature>
<organism evidence="12 13">
    <name type="scientific">Daphnia sinensis</name>
    <dbReference type="NCBI Taxonomy" id="1820382"/>
    <lineage>
        <taxon>Eukaryota</taxon>
        <taxon>Metazoa</taxon>
        <taxon>Ecdysozoa</taxon>
        <taxon>Arthropoda</taxon>
        <taxon>Crustacea</taxon>
        <taxon>Branchiopoda</taxon>
        <taxon>Diplostraca</taxon>
        <taxon>Cladocera</taxon>
        <taxon>Anomopoda</taxon>
        <taxon>Daphniidae</taxon>
        <taxon>Daphnia</taxon>
        <taxon>Daphnia similis group</taxon>
    </lineage>
</organism>
<dbReference type="GO" id="GO:0005886">
    <property type="term" value="C:plasma membrane"/>
    <property type="evidence" value="ECO:0007669"/>
    <property type="project" value="TreeGrafter"/>
</dbReference>
<evidence type="ECO:0000256" key="7">
    <source>
        <dbReference type="ARBA" id="ARBA00023170"/>
    </source>
</evidence>
<dbReference type="PROSITE" id="PS00237">
    <property type="entry name" value="G_PROTEIN_RECEP_F1_1"/>
    <property type="match status" value="1"/>
</dbReference>
<keyword evidence="13" id="KW-1185">Reference proteome</keyword>
<keyword evidence="8 9" id="KW-0807">Transducer</keyword>
<dbReference type="PANTHER" id="PTHR45695:SF26">
    <property type="entry name" value="NEUROPEPTIDE CCHAMIDE-1 RECEPTOR"/>
    <property type="match status" value="1"/>
</dbReference>
<evidence type="ECO:0000313" key="12">
    <source>
        <dbReference type="EMBL" id="KAI9550028.1"/>
    </source>
</evidence>
<dbReference type="PANTHER" id="PTHR45695">
    <property type="entry name" value="LEUCOKININ RECEPTOR-RELATED"/>
    <property type="match status" value="1"/>
</dbReference>
<protein>
    <submittedName>
        <fullName evidence="12">Allatostatin B receptor</fullName>
    </submittedName>
</protein>
<evidence type="ECO:0000256" key="8">
    <source>
        <dbReference type="ARBA" id="ARBA00023224"/>
    </source>
</evidence>
<dbReference type="SMART" id="SM01381">
    <property type="entry name" value="7TM_GPCR_Srsx"/>
    <property type="match status" value="1"/>
</dbReference>
<dbReference type="PRINTS" id="PR00237">
    <property type="entry name" value="GPCRRHODOPSN"/>
</dbReference>
<comment type="subcellular location">
    <subcellularLocation>
        <location evidence="1">Membrane</location>
        <topology evidence="1">Multi-pass membrane protein</topology>
    </subcellularLocation>
</comment>
<feature type="transmembrane region" description="Helical" evidence="10">
    <location>
        <begin position="300"/>
        <end position="320"/>
    </location>
</feature>
<evidence type="ECO:0000256" key="1">
    <source>
        <dbReference type="ARBA" id="ARBA00004141"/>
    </source>
</evidence>
<dbReference type="PRINTS" id="PR01012">
    <property type="entry name" value="NRPEPTIDEYR"/>
</dbReference>
<keyword evidence="5 9" id="KW-0297">G-protein coupled receptor</keyword>
<comment type="caution">
    <text evidence="12">The sequence shown here is derived from an EMBL/GenBank/DDBJ whole genome shotgun (WGS) entry which is preliminary data.</text>
</comment>
<dbReference type="EMBL" id="WJBH02000193">
    <property type="protein sequence ID" value="KAI9550028.1"/>
    <property type="molecule type" value="Genomic_DNA"/>
</dbReference>
<name>A0AAD5KUH3_9CRUS</name>
<feature type="transmembrane region" description="Helical" evidence="10">
    <location>
        <begin position="340"/>
        <end position="360"/>
    </location>
</feature>
<evidence type="ECO:0000256" key="4">
    <source>
        <dbReference type="ARBA" id="ARBA00022989"/>
    </source>
</evidence>
<dbReference type="AlphaFoldDB" id="A0AAD5KUH3"/>
<dbReference type="InterPro" id="IPR017452">
    <property type="entry name" value="GPCR_Rhodpsn_7TM"/>
</dbReference>
<proteinExistence type="inferred from homology"/>
<gene>
    <name evidence="12" type="ORF">GHT06_007619</name>
</gene>
<feature type="transmembrane region" description="Helical" evidence="10">
    <location>
        <begin position="39"/>
        <end position="63"/>
    </location>
</feature>
<feature type="transmembrane region" description="Helical" evidence="10">
    <location>
        <begin position="75"/>
        <end position="96"/>
    </location>
</feature>
<dbReference type="InterPro" id="IPR000611">
    <property type="entry name" value="NPY_rcpt"/>
</dbReference>
<dbReference type="GO" id="GO:0004983">
    <property type="term" value="F:neuropeptide Y receptor activity"/>
    <property type="evidence" value="ECO:0007669"/>
    <property type="project" value="InterPro"/>
</dbReference>
<evidence type="ECO:0000256" key="10">
    <source>
        <dbReference type="SAM" id="Phobius"/>
    </source>
</evidence>
<dbReference type="Pfam" id="PF00001">
    <property type="entry name" value="7tm_1"/>
    <property type="match status" value="1"/>
</dbReference>
<keyword evidence="3 9" id="KW-0812">Transmembrane</keyword>
<evidence type="ECO:0000256" key="6">
    <source>
        <dbReference type="ARBA" id="ARBA00023136"/>
    </source>
</evidence>
<evidence type="ECO:0000256" key="3">
    <source>
        <dbReference type="ARBA" id="ARBA00022692"/>
    </source>
</evidence>
<evidence type="ECO:0000256" key="5">
    <source>
        <dbReference type="ARBA" id="ARBA00023040"/>
    </source>
</evidence>
<evidence type="ECO:0000259" key="11">
    <source>
        <dbReference type="PROSITE" id="PS50262"/>
    </source>
</evidence>
<feature type="domain" description="G-protein coupled receptors family 1 profile" evidence="11">
    <location>
        <begin position="55"/>
        <end position="357"/>
    </location>
</feature>
<evidence type="ECO:0000313" key="13">
    <source>
        <dbReference type="Proteomes" id="UP000820818"/>
    </source>
</evidence>
<keyword evidence="4 10" id="KW-1133">Transmembrane helix</keyword>
<dbReference type="SUPFAM" id="SSF81321">
    <property type="entry name" value="Family A G protein-coupled receptor-like"/>
    <property type="match status" value="1"/>
</dbReference>